<name>A0ABM9HY31_9GAMM</name>
<dbReference type="EMBL" id="OX458333">
    <property type="protein sequence ID" value="CAI8762580.1"/>
    <property type="molecule type" value="Genomic_DNA"/>
</dbReference>
<protein>
    <submittedName>
        <fullName evidence="1">Uncharacterized protein</fullName>
    </submittedName>
</protein>
<keyword evidence="2" id="KW-1185">Reference proteome</keyword>
<dbReference type="Proteomes" id="UP001162030">
    <property type="component" value="Chromosome"/>
</dbReference>
<evidence type="ECO:0000313" key="1">
    <source>
        <dbReference type="EMBL" id="CAI8762580.1"/>
    </source>
</evidence>
<sequence>MLNRTVHHSPSSVQVPIPYVLAQNLKAQGHNLHALVVEFLQGVAEGAAKKTDFTQREQLGTVAANFCHPGANERSTRS</sequence>
<evidence type="ECO:0000313" key="2">
    <source>
        <dbReference type="Proteomes" id="UP001162030"/>
    </source>
</evidence>
<gene>
    <name evidence="1" type="ORF">MSZNOR_0872</name>
</gene>
<proteinExistence type="predicted"/>
<reference evidence="1 2" key="1">
    <citation type="submission" date="2023-03" db="EMBL/GenBank/DDBJ databases">
        <authorList>
            <person name="Pearce D."/>
        </authorList>
    </citation>
    <scope>NUCLEOTIDE SEQUENCE [LARGE SCALE GENOMIC DNA]</scope>
    <source>
        <strain evidence="1">Msz</strain>
    </source>
</reference>
<accession>A0ABM9HY31</accession>
<organism evidence="1 2">
    <name type="scientific">Methylocaldum szegediense</name>
    <dbReference type="NCBI Taxonomy" id="73780"/>
    <lineage>
        <taxon>Bacteria</taxon>
        <taxon>Pseudomonadati</taxon>
        <taxon>Pseudomonadota</taxon>
        <taxon>Gammaproteobacteria</taxon>
        <taxon>Methylococcales</taxon>
        <taxon>Methylococcaceae</taxon>
        <taxon>Methylocaldum</taxon>
    </lineage>
</organism>